<evidence type="ECO:0008006" key="4">
    <source>
        <dbReference type="Google" id="ProtNLM"/>
    </source>
</evidence>
<proteinExistence type="predicted"/>
<comment type="caution">
    <text evidence="2">The sequence shown here is derived from an EMBL/GenBank/DDBJ whole genome shotgun (WGS) entry which is preliminary data.</text>
</comment>
<feature type="compositionally biased region" description="Acidic residues" evidence="1">
    <location>
        <begin position="288"/>
        <end position="307"/>
    </location>
</feature>
<evidence type="ECO:0000256" key="1">
    <source>
        <dbReference type="SAM" id="MobiDB-lite"/>
    </source>
</evidence>
<protein>
    <recommendedName>
        <fullName evidence="4">F-box domain-containing protein</fullName>
    </recommendedName>
</protein>
<feature type="region of interest" description="Disordered" evidence="1">
    <location>
        <begin position="284"/>
        <end position="307"/>
    </location>
</feature>
<accession>A0A9P8FEZ2</accession>
<organism evidence="2 3">
    <name type="scientific">Aureobasidium melanogenum</name>
    <name type="common">Aureobasidium pullulans var. melanogenum</name>
    <dbReference type="NCBI Taxonomy" id="46634"/>
    <lineage>
        <taxon>Eukaryota</taxon>
        <taxon>Fungi</taxon>
        <taxon>Dikarya</taxon>
        <taxon>Ascomycota</taxon>
        <taxon>Pezizomycotina</taxon>
        <taxon>Dothideomycetes</taxon>
        <taxon>Dothideomycetidae</taxon>
        <taxon>Dothideales</taxon>
        <taxon>Saccotheciaceae</taxon>
        <taxon>Aureobasidium</taxon>
    </lineage>
</organism>
<sequence length="307" mass="35653">MESPHTGLLSLPKHVRQKIYSYAMDFNDVTKQMRDYTLWSPTPTTPTMLLLNRQISAEAISYIREMPLELDLNPSMTFFLLDAYVSLETIGHIKHVRIDVQRATQLQGLAEDLITAWANNIYPMDGCSSLESFELHYHEPALRKLLLEKNERYPPDNLATAMSQFGKMRSIPKVKITGTLPRCFTDAIKSNMMQSPACETQHSPRFLENGIKTSSDYNEYESDSEFDPEEDYGAPKTLKEYDDRMYQGENMPDYFYTESMEAERLEEEDRKWQEWALEAAQLGLNIFPEDDDESSKDDDEMFPEDDR</sequence>
<dbReference type="EMBL" id="JAHFXS010002884">
    <property type="protein sequence ID" value="KAG9970425.1"/>
    <property type="molecule type" value="Genomic_DNA"/>
</dbReference>
<dbReference type="Proteomes" id="UP000729357">
    <property type="component" value="Unassembled WGS sequence"/>
</dbReference>
<reference evidence="2" key="2">
    <citation type="submission" date="2021-08" db="EMBL/GenBank/DDBJ databases">
        <authorList>
            <person name="Gostincar C."/>
            <person name="Sun X."/>
            <person name="Song Z."/>
            <person name="Gunde-Cimerman N."/>
        </authorList>
    </citation>
    <scope>NUCLEOTIDE SEQUENCE</scope>
    <source>
        <strain evidence="2">EXF-9298</strain>
    </source>
</reference>
<reference evidence="2" key="1">
    <citation type="journal article" date="2021" name="J Fungi (Basel)">
        <title>Virulence traits and population genomics of the black yeast Aureobasidium melanogenum.</title>
        <authorList>
            <person name="Cernosa A."/>
            <person name="Sun X."/>
            <person name="Gostincar C."/>
            <person name="Fang C."/>
            <person name="Gunde-Cimerman N."/>
            <person name="Song Z."/>
        </authorList>
    </citation>
    <scope>NUCLEOTIDE SEQUENCE</scope>
    <source>
        <strain evidence="2">EXF-9298</strain>
    </source>
</reference>
<evidence type="ECO:0000313" key="3">
    <source>
        <dbReference type="Proteomes" id="UP000729357"/>
    </source>
</evidence>
<keyword evidence="3" id="KW-1185">Reference proteome</keyword>
<name>A0A9P8FEZ2_AURME</name>
<feature type="non-terminal residue" evidence="2">
    <location>
        <position position="307"/>
    </location>
</feature>
<gene>
    <name evidence="2" type="ORF">KCU98_g14493</name>
</gene>
<dbReference type="AlphaFoldDB" id="A0A9P8FEZ2"/>
<evidence type="ECO:0000313" key="2">
    <source>
        <dbReference type="EMBL" id="KAG9970425.1"/>
    </source>
</evidence>